<sequence length="773" mass="86459">MKNTILTIAVLVLSISFFSCNKENKTSPYEEKVEKLLGQMTVAEKVGQTAQFTLDVIGEGENVYSSHFPFKLDEVMLKDVLVNRKTGSILNTASNTPLTLEEWHRVVSRIQELAIETTGIPVIYGIDAIHGTTYTQKATFLPQQIGQGATFNRELVRKGAENAAYETRASNLPWNFSPVLDLGRNAAWPRIWETYGEDVFLISELGKEVVMGYQGDSRDTVGKHHVAACLKHYMGYGTPVNGKDRTPANIPLQELIEKHYEPFVRAVEAGALTVMVNSGIVNGESVHASYNLITKMLKQDLDFDGVVVTDWQDINNLYERDRIAKNDKEAIKIAFNAGIDMAMVPYDVEYTDYLLELVDEGQISMSRLDDAVRRILRLKFRLGLFENPVFDYTAYDKFASNEFKADARETAEESVTLLKNEEGLLPLSANQRFLVTGPNAHSMRTLQGGWTLSWQGEKVEQFIDNKNTFLTSVKNHSQNVVYVPGVEYNMHGAYWEEKNINISEAVKAAQNVDVILAFLGENTYTEKPGDLNDLSLSQNQQNLIKALSETGKPIVMVLNEGRPRTFADIEPMVDAVVQTYLPGTFGGEVTADILFGKTNPSGKLPYTYPKHPNSLMNYDYKPAENRTEMEGAYNYGAVQDLQYGFGHGLSYTTFEYSNLKVDKSEFSPSDLLTFSVDVTNTGERAGKESVLLFASDLYASITPDNRRLRGFEKIELQPGETKTVQMQVKASDLAFVNMDGDWVLEEGSFKVQAGSEVVMINAIKSGKWSNAFR</sequence>
<dbReference type="EMBL" id="QEWP01000017">
    <property type="protein sequence ID" value="PWD98271.1"/>
    <property type="molecule type" value="Genomic_DNA"/>
</dbReference>
<dbReference type="GO" id="GO:0008422">
    <property type="term" value="F:beta-glucosidase activity"/>
    <property type="evidence" value="ECO:0007669"/>
    <property type="project" value="UniProtKB-EC"/>
</dbReference>
<keyword evidence="6" id="KW-0326">Glycosidase</keyword>
<dbReference type="Pfam" id="PF01915">
    <property type="entry name" value="Glyco_hydro_3_C"/>
    <property type="match status" value="1"/>
</dbReference>
<keyword evidence="10" id="KW-1185">Reference proteome</keyword>
<dbReference type="Pfam" id="PF00933">
    <property type="entry name" value="Glyco_hydro_3"/>
    <property type="match status" value="1"/>
</dbReference>
<feature type="chain" id="PRO_5015656975" description="beta-glucosidase" evidence="7">
    <location>
        <begin position="22"/>
        <end position="773"/>
    </location>
</feature>
<evidence type="ECO:0000313" key="10">
    <source>
        <dbReference type="Proteomes" id="UP000244956"/>
    </source>
</evidence>
<comment type="caution">
    <text evidence="9">The sequence shown here is derived from an EMBL/GenBank/DDBJ whole genome shotgun (WGS) entry which is preliminary data.</text>
</comment>
<protein>
    <recommendedName>
        <fullName evidence="3">beta-glucosidase</fullName>
        <ecNumber evidence="3">3.2.1.21</ecNumber>
    </recommendedName>
</protein>
<dbReference type="EC" id="3.2.1.21" evidence="3"/>
<evidence type="ECO:0000256" key="5">
    <source>
        <dbReference type="ARBA" id="ARBA00022801"/>
    </source>
</evidence>
<dbReference type="PANTHER" id="PTHR30620:SF16">
    <property type="entry name" value="LYSOSOMAL BETA GLUCOSIDASE"/>
    <property type="match status" value="1"/>
</dbReference>
<gene>
    <name evidence="9" type="ORF">DDZ16_16700</name>
</gene>
<evidence type="ECO:0000256" key="4">
    <source>
        <dbReference type="ARBA" id="ARBA00022729"/>
    </source>
</evidence>
<evidence type="ECO:0000259" key="8">
    <source>
        <dbReference type="SMART" id="SM01217"/>
    </source>
</evidence>
<feature type="signal peptide" evidence="7">
    <location>
        <begin position="1"/>
        <end position="21"/>
    </location>
</feature>
<dbReference type="FunFam" id="2.60.40.10:FF:000495">
    <property type="entry name" value="Periplasmic beta-glucosidase"/>
    <property type="match status" value="1"/>
</dbReference>
<dbReference type="PROSITE" id="PS51257">
    <property type="entry name" value="PROKAR_LIPOPROTEIN"/>
    <property type="match status" value="1"/>
</dbReference>
<dbReference type="InterPro" id="IPR036881">
    <property type="entry name" value="Glyco_hydro_3_C_sf"/>
</dbReference>
<dbReference type="GO" id="GO:0009251">
    <property type="term" value="P:glucan catabolic process"/>
    <property type="evidence" value="ECO:0007669"/>
    <property type="project" value="TreeGrafter"/>
</dbReference>
<reference evidence="9 10" key="1">
    <citation type="submission" date="2018-05" db="EMBL/GenBank/DDBJ databases">
        <title>Marinilabilia rubrum sp. nov., isolated from saltern sediment.</title>
        <authorList>
            <person name="Zhang R."/>
        </authorList>
    </citation>
    <scope>NUCLEOTIDE SEQUENCE [LARGE SCALE GENOMIC DNA]</scope>
    <source>
        <strain evidence="9 10">WTE16</strain>
    </source>
</reference>
<comment type="catalytic activity">
    <reaction evidence="1">
        <text>Hydrolysis of terminal, non-reducing beta-D-glucosyl residues with release of beta-D-glucose.</text>
        <dbReference type="EC" id="3.2.1.21"/>
    </reaction>
</comment>
<dbReference type="SMART" id="SM01217">
    <property type="entry name" value="Fn3_like"/>
    <property type="match status" value="1"/>
</dbReference>
<dbReference type="AlphaFoldDB" id="A0A2U2B5B6"/>
<dbReference type="InterPro" id="IPR051915">
    <property type="entry name" value="Cellulose_Degrad_GH3"/>
</dbReference>
<dbReference type="Gene3D" id="2.60.40.10">
    <property type="entry name" value="Immunoglobulins"/>
    <property type="match status" value="1"/>
</dbReference>
<dbReference type="InterPro" id="IPR002772">
    <property type="entry name" value="Glyco_hydro_3_C"/>
</dbReference>
<dbReference type="SUPFAM" id="SSF51445">
    <property type="entry name" value="(Trans)glycosidases"/>
    <property type="match status" value="1"/>
</dbReference>
<dbReference type="OrthoDB" id="9805821at2"/>
<dbReference type="InterPro" id="IPR017853">
    <property type="entry name" value="GH"/>
</dbReference>
<dbReference type="Proteomes" id="UP000244956">
    <property type="component" value="Unassembled WGS sequence"/>
</dbReference>
<evidence type="ECO:0000313" key="9">
    <source>
        <dbReference type="EMBL" id="PWD98271.1"/>
    </source>
</evidence>
<dbReference type="InterPro" id="IPR036962">
    <property type="entry name" value="Glyco_hydro_3_N_sf"/>
</dbReference>
<evidence type="ECO:0000256" key="1">
    <source>
        <dbReference type="ARBA" id="ARBA00000448"/>
    </source>
</evidence>
<dbReference type="InterPro" id="IPR001764">
    <property type="entry name" value="Glyco_hydro_3_N"/>
</dbReference>
<accession>A0A2U2B5B6</accession>
<proteinExistence type="inferred from homology"/>
<dbReference type="Pfam" id="PF14310">
    <property type="entry name" value="Fn3-like"/>
    <property type="match status" value="1"/>
</dbReference>
<evidence type="ECO:0000256" key="6">
    <source>
        <dbReference type="ARBA" id="ARBA00023295"/>
    </source>
</evidence>
<dbReference type="PRINTS" id="PR00133">
    <property type="entry name" value="GLHYDRLASE3"/>
</dbReference>
<dbReference type="InterPro" id="IPR013783">
    <property type="entry name" value="Ig-like_fold"/>
</dbReference>
<keyword evidence="4 7" id="KW-0732">Signal</keyword>
<keyword evidence="5" id="KW-0378">Hydrolase</keyword>
<evidence type="ECO:0000256" key="2">
    <source>
        <dbReference type="ARBA" id="ARBA00005336"/>
    </source>
</evidence>
<dbReference type="Gene3D" id="3.40.50.1700">
    <property type="entry name" value="Glycoside hydrolase family 3 C-terminal domain"/>
    <property type="match status" value="1"/>
</dbReference>
<dbReference type="RefSeq" id="WP_109265622.1">
    <property type="nucleotide sequence ID" value="NZ_QEWP01000017.1"/>
</dbReference>
<feature type="domain" description="Fibronectin type III-like" evidence="8">
    <location>
        <begin position="688"/>
        <end position="757"/>
    </location>
</feature>
<comment type="similarity">
    <text evidence="2">Belongs to the glycosyl hydrolase 3 family.</text>
</comment>
<name>A0A2U2B5B6_9BACT</name>
<dbReference type="Gene3D" id="3.20.20.300">
    <property type="entry name" value="Glycoside hydrolase, family 3, N-terminal domain"/>
    <property type="match status" value="1"/>
</dbReference>
<dbReference type="InterPro" id="IPR026891">
    <property type="entry name" value="Fn3-like"/>
</dbReference>
<evidence type="ECO:0000256" key="7">
    <source>
        <dbReference type="SAM" id="SignalP"/>
    </source>
</evidence>
<organism evidence="9 10">
    <name type="scientific">Marinilabilia rubra</name>
    <dbReference type="NCBI Taxonomy" id="2162893"/>
    <lineage>
        <taxon>Bacteria</taxon>
        <taxon>Pseudomonadati</taxon>
        <taxon>Bacteroidota</taxon>
        <taxon>Bacteroidia</taxon>
        <taxon>Marinilabiliales</taxon>
        <taxon>Marinilabiliaceae</taxon>
        <taxon>Marinilabilia</taxon>
    </lineage>
</organism>
<evidence type="ECO:0000256" key="3">
    <source>
        <dbReference type="ARBA" id="ARBA00012744"/>
    </source>
</evidence>
<dbReference type="PANTHER" id="PTHR30620">
    <property type="entry name" value="PERIPLASMIC BETA-GLUCOSIDASE-RELATED"/>
    <property type="match status" value="1"/>
</dbReference>
<dbReference type="SUPFAM" id="SSF52279">
    <property type="entry name" value="Beta-D-glucan exohydrolase, C-terminal domain"/>
    <property type="match status" value="1"/>
</dbReference>
<dbReference type="FunFam" id="3.20.20.300:FF:000007">
    <property type="entry name" value="Lysosomal beta glucosidase"/>
    <property type="match status" value="1"/>
</dbReference>